<evidence type="ECO:0000256" key="1">
    <source>
        <dbReference type="ARBA" id="ARBA00004123"/>
    </source>
</evidence>
<evidence type="ECO:0000256" key="4">
    <source>
        <dbReference type="ARBA" id="ARBA00023125"/>
    </source>
</evidence>
<dbReference type="GO" id="GO:0003677">
    <property type="term" value="F:DNA binding"/>
    <property type="evidence" value="ECO:0007669"/>
    <property type="project" value="UniProtKB-KW"/>
</dbReference>
<evidence type="ECO:0000259" key="8">
    <source>
        <dbReference type="PROSITE" id="PS51032"/>
    </source>
</evidence>
<dbReference type="OrthoDB" id="902335at2759"/>
<proteinExistence type="predicted"/>
<sequence>MEQCTLWPVKYTEHRNTAEKIIESSEQQTLSSRKTVRISVTDPDATDSSGDEEEELFQRRRVKKYVTEIRMEASVSIINGTNCRKKNAGTGSLLSKPKAKKTKEAPSAVAASGGVRKFRGVRQRPWGKWAAEIRDPAKKCRLWLGTYDTAEAAAMVYDNAAIKLRGPDALTNFGTVPAEESPQINVTSVSGYDSGEELRSLPSPISVLRFRSSNTCQETKPDAANPITSEMKESEPDEFLNGLVNELRLGMEQAYAERDSRWEYPMNMTSPINEPVPDCKVETSAEPDLPFNSLPMEIPSLDELFIFHPKEESLLFQEAQNFGHYLTESADDSNLWRFDAELQDNCIVEFNDSFTEFIEPDDYAFADSLLVL</sequence>
<dbReference type="Gene3D" id="3.30.730.10">
    <property type="entry name" value="AP2/ERF domain"/>
    <property type="match status" value="1"/>
</dbReference>
<dbReference type="Proteomes" id="UP000250235">
    <property type="component" value="Unassembled WGS sequence"/>
</dbReference>
<dbReference type="GO" id="GO:0003700">
    <property type="term" value="F:DNA-binding transcription factor activity"/>
    <property type="evidence" value="ECO:0007669"/>
    <property type="project" value="InterPro"/>
</dbReference>
<dbReference type="PROSITE" id="PS51032">
    <property type="entry name" value="AP2_ERF"/>
    <property type="match status" value="1"/>
</dbReference>
<dbReference type="EMBL" id="KQ999839">
    <property type="protein sequence ID" value="KZV41013.1"/>
    <property type="molecule type" value="Genomic_DNA"/>
</dbReference>
<dbReference type="PRINTS" id="PR00367">
    <property type="entry name" value="ETHRSPELEMNT"/>
</dbReference>
<keyword evidence="3" id="KW-0805">Transcription regulation</keyword>
<evidence type="ECO:0000256" key="3">
    <source>
        <dbReference type="ARBA" id="ARBA00023015"/>
    </source>
</evidence>
<dbReference type="PANTHER" id="PTHR31194:SF202">
    <property type="entry name" value="ETHYLENE-RESPONSIVE TRANSCRIPTION FACTOR ERF070"/>
    <property type="match status" value="1"/>
</dbReference>
<reference evidence="9 10" key="1">
    <citation type="journal article" date="2015" name="Proc. Natl. Acad. Sci. U.S.A.">
        <title>The resurrection genome of Boea hygrometrica: A blueprint for survival of dehydration.</title>
        <authorList>
            <person name="Xiao L."/>
            <person name="Yang G."/>
            <person name="Zhang L."/>
            <person name="Yang X."/>
            <person name="Zhao S."/>
            <person name="Ji Z."/>
            <person name="Zhou Q."/>
            <person name="Hu M."/>
            <person name="Wang Y."/>
            <person name="Chen M."/>
            <person name="Xu Y."/>
            <person name="Jin H."/>
            <person name="Xiao X."/>
            <person name="Hu G."/>
            <person name="Bao F."/>
            <person name="Hu Y."/>
            <person name="Wan P."/>
            <person name="Li L."/>
            <person name="Deng X."/>
            <person name="Kuang T."/>
            <person name="Xiang C."/>
            <person name="Zhu J.K."/>
            <person name="Oliver M.J."/>
            <person name="He Y."/>
        </authorList>
    </citation>
    <scope>NUCLEOTIDE SEQUENCE [LARGE SCALE GENOMIC DNA]</scope>
    <source>
        <strain evidence="10">cv. XS01</strain>
    </source>
</reference>
<dbReference type="SMART" id="SM00380">
    <property type="entry name" value="AP2"/>
    <property type="match status" value="1"/>
</dbReference>
<dbReference type="InterPro" id="IPR036955">
    <property type="entry name" value="AP2/ERF_dom_sf"/>
</dbReference>
<dbReference type="GO" id="GO:0006952">
    <property type="term" value="P:defense response"/>
    <property type="evidence" value="ECO:0007669"/>
    <property type="project" value="UniProtKB-KW"/>
</dbReference>
<dbReference type="InterPro" id="IPR001471">
    <property type="entry name" value="AP2/ERF_dom"/>
</dbReference>
<feature type="domain" description="AP2/ERF" evidence="8">
    <location>
        <begin position="117"/>
        <end position="174"/>
    </location>
</feature>
<evidence type="ECO:0000313" key="9">
    <source>
        <dbReference type="EMBL" id="KZV41013.1"/>
    </source>
</evidence>
<keyword evidence="6" id="KW-0539">Nucleus</keyword>
<dbReference type="PANTHER" id="PTHR31194">
    <property type="entry name" value="SHN SHINE , DNA BINDING / TRANSCRIPTION FACTOR"/>
    <property type="match status" value="1"/>
</dbReference>
<dbReference type="AlphaFoldDB" id="A0A2Z7C955"/>
<evidence type="ECO:0000256" key="7">
    <source>
        <dbReference type="SAM" id="MobiDB-lite"/>
    </source>
</evidence>
<feature type="region of interest" description="Disordered" evidence="7">
    <location>
        <begin position="24"/>
        <end position="55"/>
    </location>
</feature>
<dbReference type="FunFam" id="3.30.730.10:FF:000001">
    <property type="entry name" value="Ethylene-responsive transcription factor 2"/>
    <property type="match status" value="1"/>
</dbReference>
<dbReference type="SUPFAM" id="SSF54171">
    <property type="entry name" value="DNA-binding domain"/>
    <property type="match status" value="1"/>
</dbReference>
<dbReference type="InterPro" id="IPR016177">
    <property type="entry name" value="DNA-bd_dom_sf"/>
</dbReference>
<evidence type="ECO:0000256" key="5">
    <source>
        <dbReference type="ARBA" id="ARBA00023163"/>
    </source>
</evidence>
<dbReference type="GO" id="GO:0005634">
    <property type="term" value="C:nucleus"/>
    <property type="evidence" value="ECO:0007669"/>
    <property type="project" value="UniProtKB-SubCell"/>
</dbReference>
<evidence type="ECO:0000256" key="2">
    <source>
        <dbReference type="ARBA" id="ARBA00022821"/>
    </source>
</evidence>
<name>A0A2Z7C955_9LAMI</name>
<dbReference type="CDD" id="cd00018">
    <property type="entry name" value="AP2"/>
    <property type="match status" value="1"/>
</dbReference>
<keyword evidence="10" id="KW-1185">Reference proteome</keyword>
<comment type="subcellular location">
    <subcellularLocation>
        <location evidence="1">Nucleus</location>
    </subcellularLocation>
</comment>
<feature type="compositionally biased region" description="Polar residues" evidence="7">
    <location>
        <begin position="24"/>
        <end position="33"/>
    </location>
</feature>
<accession>A0A2Z7C955</accession>
<organism evidence="9 10">
    <name type="scientific">Dorcoceras hygrometricum</name>
    <dbReference type="NCBI Taxonomy" id="472368"/>
    <lineage>
        <taxon>Eukaryota</taxon>
        <taxon>Viridiplantae</taxon>
        <taxon>Streptophyta</taxon>
        <taxon>Embryophyta</taxon>
        <taxon>Tracheophyta</taxon>
        <taxon>Spermatophyta</taxon>
        <taxon>Magnoliopsida</taxon>
        <taxon>eudicotyledons</taxon>
        <taxon>Gunneridae</taxon>
        <taxon>Pentapetalae</taxon>
        <taxon>asterids</taxon>
        <taxon>lamiids</taxon>
        <taxon>Lamiales</taxon>
        <taxon>Gesneriaceae</taxon>
        <taxon>Didymocarpoideae</taxon>
        <taxon>Trichosporeae</taxon>
        <taxon>Loxocarpinae</taxon>
        <taxon>Dorcoceras</taxon>
    </lineage>
</organism>
<dbReference type="Pfam" id="PF00847">
    <property type="entry name" value="AP2"/>
    <property type="match status" value="1"/>
</dbReference>
<gene>
    <name evidence="9" type="ORF">F511_13989</name>
</gene>
<evidence type="ECO:0000313" key="10">
    <source>
        <dbReference type="Proteomes" id="UP000250235"/>
    </source>
</evidence>
<keyword evidence="4" id="KW-0238">DNA-binding</keyword>
<dbReference type="InterPro" id="IPR050913">
    <property type="entry name" value="AP2/ERF_ERF"/>
</dbReference>
<protein>
    <recommendedName>
        <fullName evidence="8">AP2/ERF domain-containing protein</fullName>
    </recommendedName>
</protein>
<keyword evidence="2" id="KW-0611">Plant defense</keyword>
<feature type="region of interest" description="Disordered" evidence="7">
    <location>
        <begin position="88"/>
        <end position="111"/>
    </location>
</feature>
<evidence type="ECO:0000256" key="6">
    <source>
        <dbReference type="ARBA" id="ARBA00023242"/>
    </source>
</evidence>
<keyword evidence="5" id="KW-0804">Transcription</keyword>